<proteinExistence type="predicted"/>
<dbReference type="EMBL" id="LRQG01000108">
    <property type="protein sequence ID" value="KXA38674.1"/>
    <property type="molecule type" value="Genomic_DNA"/>
</dbReference>
<dbReference type="PATRIC" id="fig|28128.5.peg.1566"/>
<keyword evidence="2" id="KW-1185">Reference proteome</keyword>
<dbReference type="Proteomes" id="UP000070533">
    <property type="component" value="Unassembled WGS sequence"/>
</dbReference>
<comment type="caution">
    <text evidence="1">The sequence shown here is derived from an EMBL/GenBank/DDBJ whole genome shotgun (WGS) entry which is preliminary data.</text>
</comment>
<accession>A0A133Q739</accession>
<reference evidence="2" key="1">
    <citation type="submission" date="2016-01" db="EMBL/GenBank/DDBJ databases">
        <authorList>
            <person name="Mitreva M."/>
            <person name="Pepin K.H."/>
            <person name="Mihindukulasuriya K.A."/>
            <person name="Fulton R."/>
            <person name="Fronick C."/>
            <person name="O'Laughlin M."/>
            <person name="Miner T."/>
            <person name="Herter B."/>
            <person name="Rosa B.A."/>
            <person name="Cordes M."/>
            <person name="Tomlinson C."/>
            <person name="Wollam A."/>
            <person name="Palsikar V.B."/>
            <person name="Mardis E.R."/>
            <person name="Wilson R.K."/>
        </authorList>
    </citation>
    <scope>NUCLEOTIDE SEQUENCE [LARGE SCALE GENOMIC DNA]</scope>
    <source>
        <strain evidence="2">MJR7716</strain>
    </source>
</reference>
<evidence type="ECO:0000313" key="1">
    <source>
        <dbReference type="EMBL" id="KXA38674.1"/>
    </source>
</evidence>
<gene>
    <name evidence="1" type="ORF">HMPREF3226_01530</name>
</gene>
<evidence type="ECO:0000313" key="2">
    <source>
        <dbReference type="Proteomes" id="UP000070533"/>
    </source>
</evidence>
<organism evidence="1 2">
    <name type="scientific">Prevotella corporis</name>
    <dbReference type="NCBI Taxonomy" id="28128"/>
    <lineage>
        <taxon>Bacteria</taxon>
        <taxon>Pseudomonadati</taxon>
        <taxon>Bacteroidota</taxon>
        <taxon>Bacteroidia</taxon>
        <taxon>Bacteroidales</taxon>
        <taxon>Prevotellaceae</taxon>
        <taxon>Prevotella</taxon>
    </lineage>
</organism>
<dbReference type="STRING" id="28128.HMPREF3226_01530"/>
<name>A0A133Q739_9BACT</name>
<dbReference type="AlphaFoldDB" id="A0A133Q739"/>
<protein>
    <submittedName>
        <fullName evidence="1">Uncharacterized protein</fullName>
    </submittedName>
</protein>
<sequence>MGQTRELPAYLTEQKMNAYQQSARKRAQATRHLCNFDTDNAKMCEKNNDNQLNMNGKTLYL</sequence>